<organism evidence="1 2">
    <name type="scientific">Euplotes crassus</name>
    <dbReference type="NCBI Taxonomy" id="5936"/>
    <lineage>
        <taxon>Eukaryota</taxon>
        <taxon>Sar</taxon>
        <taxon>Alveolata</taxon>
        <taxon>Ciliophora</taxon>
        <taxon>Intramacronucleata</taxon>
        <taxon>Spirotrichea</taxon>
        <taxon>Hypotrichia</taxon>
        <taxon>Euplotida</taxon>
        <taxon>Euplotidae</taxon>
        <taxon>Moneuplotes</taxon>
    </lineage>
</organism>
<dbReference type="AlphaFoldDB" id="A0AAD1UEQ5"/>
<dbReference type="EMBL" id="CAMPGE010007704">
    <property type="protein sequence ID" value="CAI2366616.1"/>
    <property type="molecule type" value="Genomic_DNA"/>
</dbReference>
<gene>
    <name evidence="1" type="ORF">ECRASSUSDP1_LOCUS7889</name>
</gene>
<proteinExistence type="predicted"/>
<keyword evidence="2" id="KW-1185">Reference proteome</keyword>
<reference evidence="1" key="1">
    <citation type="submission" date="2023-07" db="EMBL/GenBank/DDBJ databases">
        <authorList>
            <consortium name="AG Swart"/>
            <person name="Singh M."/>
            <person name="Singh A."/>
            <person name="Seah K."/>
            <person name="Emmerich C."/>
        </authorList>
    </citation>
    <scope>NUCLEOTIDE SEQUENCE</scope>
    <source>
        <strain evidence="1">DP1</strain>
    </source>
</reference>
<sequence>MPKLRFSNSLTKNFPKDFFHGRPERTQPASPKCNHAVKDEERILPMKNLRPVKLNSKLIRIASPTSAQKLGVNRMDISEEEEFFEPRFQQTQAKNAQKRRKNHLSAQKYFESDPTVNIINSKIIQRQVRMNKKDRMDIKSLSITREKVVQDQQPNRLFKPPKTNASLSLMRMKNGSSTKEASKIGLFLRPKSLRKTIRRKNILNFSSQVKSYKGIRAPKPHFSNEDLPYYRTNINEDKKHRSGLLSEREKIRNFYTRNTKDIQEFSLPEIATNRSVLPSTAACNKGETDCFSSNSSAQDDPCDSDFLLKLEKMCQPMNQTEDVDNNCRGTAYFGT</sequence>
<dbReference type="Proteomes" id="UP001295684">
    <property type="component" value="Unassembled WGS sequence"/>
</dbReference>
<accession>A0AAD1UEQ5</accession>
<evidence type="ECO:0000313" key="2">
    <source>
        <dbReference type="Proteomes" id="UP001295684"/>
    </source>
</evidence>
<name>A0AAD1UEQ5_EUPCR</name>
<evidence type="ECO:0000313" key="1">
    <source>
        <dbReference type="EMBL" id="CAI2366616.1"/>
    </source>
</evidence>
<comment type="caution">
    <text evidence="1">The sequence shown here is derived from an EMBL/GenBank/DDBJ whole genome shotgun (WGS) entry which is preliminary data.</text>
</comment>
<protein>
    <submittedName>
        <fullName evidence="1">Uncharacterized protein</fullName>
    </submittedName>
</protein>